<comment type="catalytic activity">
    <reaction evidence="1 12">
        <text>ATP-independent breakage of single-stranded DNA, followed by passage and rejoining.</text>
        <dbReference type="EC" id="5.6.2.1"/>
    </reaction>
</comment>
<dbReference type="SUPFAM" id="SSF57756">
    <property type="entry name" value="Retrovirus zinc finger-like domains"/>
    <property type="match status" value="3"/>
</dbReference>
<dbReference type="Pfam" id="PF06839">
    <property type="entry name" value="Zn_ribbon_GRF"/>
    <property type="match status" value="2"/>
</dbReference>
<dbReference type="Proteomes" id="UP000724874">
    <property type="component" value="Unassembled WGS sequence"/>
</dbReference>
<comment type="similarity">
    <text evidence="2 12">Belongs to the type IA topoisomerase family.</text>
</comment>
<feature type="compositionally biased region" description="Low complexity" evidence="13">
    <location>
        <begin position="708"/>
        <end position="736"/>
    </location>
</feature>
<comment type="caution">
    <text evidence="18">The sequence shown here is derived from an EMBL/GenBank/DDBJ whole genome shotgun (WGS) entry which is preliminary data.</text>
</comment>
<feature type="region of interest" description="Disordered" evidence="13">
    <location>
        <begin position="1039"/>
        <end position="1084"/>
    </location>
</feature>
<dbReference type="AlphaFoldDB" id="A0A9P5TRP4"/>
<dbReference type="PROSITE" id="PS51999">
    <property type="entry name" value="ZF_GRF"/>
    <property type="match status" value="2"/>
</dbReference>
<organism evidence="18 19">
    <name type="scientific">Gymnopilus junonius</name>
    <name type="common">Spectacular rustgill mushroom</name>
    <name type="synonym">Gymnopilus spectabilis subsp. junonius</name>
    <dbReference type="NCBI Taxonomy" id="109634"/>
    <lineage>
        <taxon>Eukaryota</taxon>
        <taxon>Fungi</taxon>
        <taxon>Dikarya</taxon>
        <taxon>Basidiomycota</taxon>
        <taxon>Agaricomycotina</taxon>
        <taxon>Agaricomycetes</taxon>
        <taxon>Agaricomycetidae</taxon>
        <taxon>Agaricales</taxon>
        <taxon>Agaricineae</taxon>
        <taxon>Hymenogastraceae</taxon>
        <taxon>Gymnopilus</taxon>
    </lineage>
</organism>
<evidence type="ECO:0000256" key="12">
    <source>
        <dbReference type="RuleBase" id="RU362092"/>
    </source>
</evidence>
<dbReference type="SMART" id="SM00436">
    <property type="entry name" value="TOP1Bc"/>
    <property type="match status" value="1"/>
</dbReference>
<name>A0A9P5TRP4_GYMJU</name>
<dbReference type="GO" id="GO:0031422">
    <property type="term" value="C:RecQ family helicase-topoisomerase III complex"/>
    <property type="evidence" value="ECO:0007669"/>
    <property type="project" value="TreeGrafter"/>
</dbReference>
<evidence type="ECO:0000256" key="8">
    <source>
        <dbReference type="ARBA" id="ARBA00023029"/>
    </source>
</evidence>
<feature type="compositionally biased region" description="Low complexity" evidence="13">
    <location>
        <begin position="656"/>
        <end position="671"/>
    </location>
</feature>
<sequence length="1084" mass="117720">MRVLCVAEKPSISKSITQILSGGQYTTHNTQNKFIKNYEFDYPQSRSMFVVTAVVGHLTANDFFETHRSWHSCDAFELFDAAVDTQIPRDLKSIEQNLMTQARRSDMLMIWTDCDREGEHIGMEIARVCRKAKAAIQVKRARFSAIIAQQIHNAAQHPVELDLRQVDAVEARILLDLKIGAAFTRLQTLTLQGVLPQAERDSKGVISYGPCQFPTLGFVVQRYKLVKDFRPESFWYIYLSLTRQNASQENEETKFNWKRNHLFDQVVVQNLFEMMGNSLAIVTKVTNKTTKKWKPLPLTTVELQKAGSRLLKLAPKKVLDTAEKLYQQGFVSYPRTETDEFDPQFDHMSLIDKQTADPAWGQFATSLQNGGYSSPRKGKHNDKAHPPIHPTAHANNLNGDEKRVYEYITRRYLACCSKDAEGWQTTVDVECGGEEFSATGLIVKEKNYLNVYIYEKWNGHYVPDFQEGEEFEPTTCEIREGQTSKPNYLTEADLVTLMDKNGIGTDATIAQHIDTIVDRSYVIERFEGATKYLVPSTLGLGLIEGYNRIGLVKNVSKPQLRRETERRMVQVCEGTATKNDMLAHSLDQYKEMFILVRREFQKVTETVLRYVNGRGGAGGENGAGGNGGGGGGGGNGGGGDGGNNGGGGGRGRGNARGRPAARGTRGSAASGRGRGRGGAPNPASIIDVDDNDDGPDSDDDFNPYTAPAQRKTASSSRSTQAATSHTANAAASSSSSRLALPAPVHVSSNWQATVVAPTFASTSTSTSALSSAAATSWSRDTSVDNNTVKCECGIHAAEKTVTRETTSKGKKFWTCLKGACSFFQWMEDAPPGGVGWGRTSTSIPAKRSYSSTRDAPSTGDGLQRMCKCNEEAVQYTVQKEGANKGRLFWKCRKGENGSCGFFEWDDQPPQNVGGSSGSGMGRASGTVMSSRAQSMNVAGGSGSGSATDVCFKCNQTGHWASACPNGEGSSNKRSKSFGTNVNVQPDAECFKCHQLGHYSSACPNGNSDYGGASKSRSTSTGNDSSGNTCFKCGQTGHWSSKCPQGNTTGSKRGRGRGSGGASRAKRGRGTGKKKFSAFAAADEW</sequence>
<dbReference type="PROSITE" id="PS50158">
    <property type="entry name" value="ZF_CCHC"/>
    <property type="match status" value="3"/>
</dbReference>
<dbReference type="Pfam" id="PF01131">
    <property type="entry name" value="Topoisom_bac"/>
    <property type="match status" value="1"/>
</dbReference>
<dbReference type="PROSITE" id="PS00396">
    <property type="entry name" value="TOPO_IA_1"/>
    <property type="match status" value="1"/>
</dbReference>
<dbReference type="InterPro" id="IPR036875">
    <property type="entry name" value="Znf_CCHC_sf"/>
</dbReference>
<dbReference type="SMART" id="SM00493">
    <property type="entry name" value="TOPRIM"/>
    <property type="match status" value="1"/>
</dbReference>
<dbReference type="GO" id="GO:0003917">
    <property type="term" value="F:DNA topoisomerase type I (single strand cut, ATP-independent) activity"/>
    <property type="evidence" value="ECO:0007669"/>
    <property type="project" value="UniProtKB-EC"/>
</dbReference>
<dbReference type="InterPro" id="IPR006171">
    <property type="entry name" value="TOPRIM_dom"/>
</dbReference>
<dbReference type="SMART" id="SM00437">
    <property type="entry name" value="TOP1Ac"/>
    <property type="match status" value="1"/>
</dbReference>
<feature type="domain" description="CCHC-type" evidence="14">
    <location>
        <begin position="950"/>
        <end position="965"/>
    </location>
</feature>
<evidence type="ECO:0000259" key="14">
    <source>
        <dbReference type="PROSITE" id="PS50158"/>
    </source>
</evidence>
<evidence type="ECO:0000256" key="1">
    <source>
        <dbReference type="ARBA" id="ARBA00000213"/>
    </source>
</evidence>
<dbReference type="InterPro" id="IPR034144">
    <property type="entry name" value="TOPRIM_TopoIII"/>
</dbReference>
<dbReference type="PRINTS" id="PR00417">
    <property type="entry name" value="PRTPISMRASEI"/>
</dbReference>
<feature type="compositionally biased region" description="Gly residues" evidence="13">
    <location>
        <begin position="634"/>
        <end position="654"/>
    </location>
</feature>
<dbReference type="Pfam" id="PF01751">
    <property type="entry name" value="Toprim"/>
    <property type="match status" value="1"/>
</dbReference>
<dbReference type="SMART" id="SM00343">
    <property type="entry name" value="ZnF_C2HC"/>
    <property type="match status" value="3"/>
</dbReference>
<dbReference type="Gene3D" id="1.10.460.10">
    <property type="entry name" value="Topoisomerase I, domain 2"/>
    <property type="match status" value="1"/>
</dbReference>
<protein>
    <recommendedName>
        <fullName evidence="3 12">DNA topoisomerase</fullName>
        <ecNumber evidence="3 12">5.6.2.1</ecNumber>
    </recommendedName>
</protein>
<dbReference type="PANTHER" id="PTHR11390:SF21">
    <property type="entry name" value="DNA TOPOISOMERASE 3-ALPHA"/>
    <property type="match status" value="1"/>
</dbReference>
<evidence type="ECO:0000313" key="19">
    <source>
        <dbReference type="Proteomes" id="UP000724874"/>
    </source>
</evidence>
<feature type="compositionally biased region" description="Basic residues" evidence="13">
    <location>
        <begin position="1063"/>
        <end position="1075"/>
    </location>
</feature>
<evidence type="ECO:0000256" key="2">
    <source>
        <dbReference type="ARBA" id="ARBA00009446"/>
    </source>
</evidence>
<keyword evidence="5" id="KW-0479">Metal-binding</keyword>
<keyword evidence="9 12" id="KW-0238">DNA-binding</keyword>
<dbReference type="InterPro" id="IPR023405">
    <property type="entry name" value="Topo_IA_core_domain"/>
</dbReference>
<dbReference type="InterPro" id="IPR013826">
    <property type="entry name" value="Topo_IA_cen_sub3"/>
</dbReference>
<dbReference type="PROSITE" id="PS50880">
    <property type="entry name" value="TOPRIM"/>
    <property type="match status" value="1"/>
</dbReference>
<accession>A0A9P5TRP4</accession>
<feature type="domain" description="GRF-type" evidence="16">
    <location>
        <begin position="866"/>
        <end position="908"/>
    </location>
</feature>
<evidence type="ECO:0000256" key="9">
    <source>
        <dbReference type="ARBA" id="ARBA00023125"/>
    </source>
</evidence>
<dbReference type="GO" id="GO:0005634">
    <property type="term" value="C:nucleus"/>
    <property type="evidence" value="ECO:0007669"/>
    <property type="project" value="TreeGrafter"/>
</dbReference>
<dbReference type="InterPro" id="IPR010666">
    <property type="entry name" value="Znf_GRF"/>
</dbReference>
<dbReference type="Gene3D" id="1.10.290.10">
    <property type="entry name" value="Topoisomerase I, domain 4"/>
    <property type="match status" value="1"/>
</dbReference>
<dbReference type="PANTHER" id="PTHR11390">
    <property type="entry name" value="PROKARYOTIC DNA TOPOISOMERASE"/>
    <property type="match status" value="1"/>
</dbReference>
<gene>
    <name evidence="18" type="ORF">CPB84DRAFT_1767687</name>
</gene>
<dbReference type="Gene3D" id="3.40.50.140">
    <property type="match status" value="1"/>
</dbReference>
<keyword evidence="8 12" id="KW-0799">Topoisomerase</keyword>
<dbReference type="InterPro" id="IPR013825">
    <property type="entry name" value="Topo_IA_cen_sub2"/>
</dbReference>
<dbReference type="PROSITE" id="PS52039">
    <property type="entry name" value="TOPO_IA_2"/>
    <property type="match status" value="1"/>
</dbReference>
<dbReference type="EC" id="5.6.2.1" evidence="3 12"/>
<dbReference type="GO" id="GO:0008270">
    <property type="term" value="F:zinc ion binding"/>
    <property type="evidence" value="ECO:0007669"/>
    <property type="project" value="UniProtKB-KW"/>
</dbReference>
<keyword evidence="19" id="KW-1185">Reference proteome</keyword>
<dbReference type="GO" id="GO:0006310">
    <property type="term" value="P:DNA recombination"/>
    <property type="evidence" value="ECO:0007669"/>
    <property type="project" value="TreeGrafter"/>
</dbReference>
<evidence type="ECO:0000256" key="13">
    <source>
        <dbReference type="SAM" id="MobiDB-lite"/>
    </source>
</evidence>
<dbReference type="InterPro" id="IPR001878">
    <property type="entry name" value="Znf_CCHC"/>
</dbReference>
<dbReference type="InterPro" id="IPR003602">
    <property type="entry name" value="Topo_IA_DNA-bd_dom"/>
</dbReference>
<evidence type="ECO:0000256" key="6">
    <source>
        <dbReference type="ARBA" id="ARBA00022771"/>
    </source>
</evidence>
<feature type="domain" description="Toprim" evidence="15">
    <location>
        <begin position="2"/>
        <end position="144"/>
    </location>
</feature>
<feature type="domain" description="CCHC-type" evidence="14">
    <location>
        <begin position="1029"/>
        <end position="1044"/>
    </location>
</feature>
<feature type="domain" description="Topo IA-type catalytic" evidence="17">
    <location>
        <begin position="162"/>
        <end position="593"/>
    </location>
</feature>
<proteinExistence type="inferred from homology"/>
<evidence type="ECO:0000256" key="4">
    <source>
        <dbReference type="ARBA" id="ARBA00022664"/>
    </source>
</evidence>
<dbReference type="GO" id="GO:0006397">
    <property type="term" value="P:mRNA processing"/>
    <property type="evidence" value="ECO:0007669"/>
    <property type="project" value="UniProtKB-KW"/>
</dbReference>
<evidence type="ECO:0000256" key="3">
    <source>
        <dbReference type="ARBA" id="ARBA00012891"/>
    </source>
</evidence>
<evidence type="ECO:0000259" key="17">
    <source>
        <dbReference type="PROSITE" id="PS52039"/>
    </source>
</evidence>
<keyword evidence="6 11" id="KW-0863">Zinc-finger</keyword>
<dbReference type="Gene3D" id="4.10.60.10">
    <property type="entry name" value="Zinc finger, CCHC-type"/>
    <property type="match status" value="2"/>
</dbReference>
<evidence type="ECO:0000259" key="16">
    <source>
        <dbReference type="PROSITE" id="PS51999"/>
    </source>
</evidence>
<dbReference type="Pfam" id="PF00098">
    <property type="entry name" value="zf-CCHC"/>
    <property type="match status" value="2"/>
</dbReference>
<keyword evidence="10 12" id="KW-0413">Isomerase</keyword>
<evidence type="ECO:0000256" key="11">
    <source>
        <dbReference type="PROSITE-ProRule" id="PRU00047"/>
    </source>
</evidence>
<dbReference type="GO" id="GO:0006265">
    <property type="term" value="P:DNA topological change"/>
    <property type="evidence" value="ECO:0007669"/>
    <property type="project" value="InterPro"/>
</dbReference>
<evidence type="ECO:0000256" key="7">
    <source>
        <dbReference type="ARBA" id="ARBA00022833"/>
    </source>
</evidence>
<keyword evidence="4" id="KW-0507">mRNA processing</keyword>
<reference evidence="18" key="1">
    <citation type="submission" date="2020-11" db="EMBL/GenBank/DDBJ databases">
        <authorList>
            <consortium name="DOE Joint Genome Institute"/>
            <person name="Ahrendt S."/>
            <person name="Riley R."/>
            <person name="Andreopoulos W."/>
            <person name="LaButti K."/>
            <person name="Pangilinan J."/>
            <person name="Ruiz-duenas F.J."/>
            <person name="Barrasa J.M."/>
            <person name="Sanchez-Garcia M."/>
            <person name="Camarero S."/>
            <person name="Miyauchi S."/>
            <person name="Serrano A."/>
            <person name="Linde D."/>
            <person name="Babiker R."/>
            <person name="Drula E."/>
            <person name="Ayuso-Fernandez I."/>
            <person name="Pacheco R."/>
            <person name="Padilla G."/>
            <person name="Ferreira P."/>
            <person name="Barriuso J."/>
            <person name="Kellner H."/>
            <person name="Castanera R."/>
            <person name="Alfaro M."/>
            <person name="Ramirez L."/>
            <person name="Pisabarro A.G."/>
            <person name="Kuo A."/>
            <person name="Tritt A."/>
            <person name="Lipzen A."/>
            <person name="He G."/>
            <person name="Yan M."/>
            <person name="Ng V."/>
            <person name="Cullen D."/>
            <person name="Martin F."/>
            <person name="Rosso M.-N."/>
            <person name="Henrissat B."/>
            <person name="Hibbett D."/>
            <person name="Martinez A.T."/>
            <person name="Grigoriev I.V."/>
        </authorList>
    </citation>
    <scope>NUCLEOTIDE SEQUENCE</scope>
    <source>
        <strain evidence="18">AH 44721</strain>
    </source>
</reference>
<dbReference type="InterPro" id="IPR013497">
    <property type="entry name" value="Topo_IA_cen"/>
</dbReference>
<dbReference type="InterPro" id="IPR003601">
    <property type="entry name" value="Topo_IA_2"/>
</dbReference>
<dbReference type="OrthoDB" id="430051at2759"/>
<dbReference type="FunFam" id="1.10.290.10:FF:000001">
    <property type="entry name" value="DNA topoisomerase"/>
    <property type="match status" value="1"/>
</dbReference>
<feature type="domain" description="GRF-type" evidence="16">
    <location>
        <begin position="790"/>
        <end position="829"/>
    </location>
</feature>
<dbReference type="CDD" id="cd03362">
    <property type="entry name" value="TOPRIM_TopoIA_TopoIII"/>
    <property type="match status" value="1"/>
</dbReference>
<keyword evidence="7" id="KW-0862">Zinc</keyword>
<dbReference type="InterPro" id="IPR023406">
    <property type="entry name" value="Topo_IA_AS"/>
</dbReference>
<dbReference type="GO" id="GO:0006281">
    <property type="term" value="P:DNA repair"/>
    <property type="evidence" value="ECO:0007669"/>
    <property type="project" value="TreeGrafter"/>
</dbReference>
<dbReference type="EMBL" id="JADNYJ010000013">
    <property type="protein sequence ID" value="KAF8907833.1"/>
    <property type="molecule type" value="Genomic_DNA"/>
</dbReference>
<evidence type="ECO:0000313" key="18">
    <source>
        <dbReference type="EMBL" id="KAF8907833.1"/>
    </source>
</evidence>
<feature type="domain" description="CCHC-type" evidence="14">
    <location>
        <begin position="989"/>
        <end position="1004"/>
    </location>
</feature>
<dbReference type="InterPro" id="IPR000380">
    <property type="entry name" value="Topo_IA"/>
</dbReference>
<dbReference type="Gene3D" id="2.70.20.10">
    <property type="entry name" value="Topoisomerase I, domain 3"/>
    <property type="match status" value="1"/>
</dbReference>
<feature type="compositionally biased region" description="Acidic residues" evidence="13">
    <location>
        <begin position="687"/>
        <end position="701"/>
    </location>
</feature>
<dbReference type="SUPFAM" id="SSF56712">
    <property type="entry name" value="Prokaryotic type I DNA topoisomerase"/>
    <property type="match status" value="1"/>
</dbReference>
<feature type="region of interest" description="Disordered" evidence="13">
    <location>
        <begin position="634"/>
        <end position="736"/>
    </location>
</feature>
<dbReference type="GO" id="GO:0003677">
    <property type="term" value="F:DNA binding"/>
    <property type="evidence" value="ECO:0007669"/>
    <property type="project" value="UniProtKB-KW"/>
</dbReference>
<evidence type="ECO:0000256" key="10">
    <source>
        <dbReference type="ARBA" id="ARBA00023235"/>
    </source>
</evidence>
<evidence type="ECO:0000259" key="15">
    <source>
        <dbReference type="PROSITE" id="PS50880"/>
    </source>
</evidence>
<dbReference type="InterPro" id="IPR013824">
    <property type="entry name" value="Topo_IA_cen_sub1"/>
</dbReference>
<dbReference type="CDD" id="cd00186">
    <property type="entry name" value="TOP1Ac"/>
    <property type="match status" value="1"/>
</dbReference>
<comment type="function">
    <text evidence="12">Introduces a single-strand break via transesterification at a target site in duplex DNA. Releases the supercoiling and torsional tension of DNA introduced during the DNA replication and transcription by transiently cleaving and rejoining one strand of the DNA duplex. The scissile phosphodiester is attacked by the catalytic tyrosine of the enzyme, resulting in the formation of a DNA-(5'-phosphotyrosyl)-enzyme intermediate and the expulsion of a 3'-OH DNA strand.</text>
</comment>
<evidence type="ECO:0000256" key="5">
    <source>
        <dbReference type="ARBA" id="ARBA00022723"/>
    </source>
</evidence>
<dbReference type="FunFam" id="3.40.50.140:FF:000005">
    <property type="entry name" value="DNA topoisomerase"/>
    <property type="match status" value="1"/>
</dbReference>